<reference evidence="2" key="1">
    <citation type="submission" date="2020-11" db="EMBL/GenBank/DDBJ databases">
        <authorList>
            <consortium name="DOE Joint Genome Institute"/>
            <person name="Ahrendt S."/>
            <person name="Riley R."/>
            <person name="Andreopoulos W."/>
            <person name="LaButti K."/>
            <person name="Pangilinan J."/>
            <person name="Ruiz-duenas F.J."/>
            <person name="Barrasa J.M."/>
            <person name="Sanchez-Garcia M."/>
            <person name="Camarero S."/>
            <person name="Miyauchi S."/>
            <person name="Serrano A."/>
            <person name="Linde D."/>
            <person name="Babiker R."/>
            <person name="Drula E."/>
            <person name="Ayuso-Fernandez I."/>
            <person name="Pacheco R."/>
            <person name="Padilla G."/>
            <person name="Ferreira P."/>
            <person name="Barriuso J."/>
            <person name="Kellner H."/>
            <person name="Castanera R."/>
            <person name="Alfaro M."/>
            <person name="Ramirez L."/>
            <person name="Pisabarro A.G."/>
            <person name="Kuo A."/>
            <person name="Tritt A."/>
            <person name="Lipzen A."/>
            <person name="He G."/>
            <person name="Yan M."/>
            <person name="Ng V."/>
            <person name="Cullen D."/>
            <person name="Martin F."/>
            <person name="Rosso M.-N."/>
            <person name="Henrissat B."/>
            <person name="Hibbett D."/>
            <person name="Martinez A.T."/>
            <person name="Grigoriev I.V."/>
        </authorList>
    </citation>
    <scope>NUCLEOTIDE SEQUENCE</scope>
    <source>
        <strain evidence="2">AH 44721</strain>
    </source>
</reference>
<sequence length="153" mass="17551">MIYLMKKLKKPERMRFVDTCANWRMTVSCHTSSWILNAQISFPPIFSPNVTATDPNTKLTPLPMVEAFVKTASELQDVHSKKAIESLIDSPTMSTDLKKKNRKINKNQGKQPSNGLSLDELMCRIMALEVEMHQIPELEVEMHRIPELEAEMH</sequence>
<accession>A0A9P5THF8</accession>
<evidence type="ECO:0000313" key="2">
    <source>
        <dbReference type="EMBL" id="KAF8881518.1"/>
    </source>
</evidence>
<feature type="compositionally biased region" description="Polar residues" evidence="1">
    <location>
        <begin position="106"/>
        <end position="115"/>
    </location>
</feature>
<organism evidence="2 3">
    <name type="scientific">Gymnopilus junonius</name>
    <name type="common">Spectacular rustgill mushroom</name>
    <name type="synonym">Gymnopilus spectabilis subsp. junonius</name>
    <dbReference type="NCBI Taxonomy" id="109634"/>
    <lineage>
        <taxon>Eukaryota</taxon>
        <taxon>Fungi</taxon>
        <taxon>Dikarya</taxon>
        <taxon>Basidiomycota</taxon>
        <taxon>Agaricomycotina</taxon>
        <taxon>Agaricomycetes</taxon>
        <taxon>Agaricomycetidae</taxon>
        <taxon>Agaricales</taxon>
        <taxon>Agaricineae</taxon>
        <taxon>Hymenogastraceae</taxon>
        <taxon>Gymnopilus</taxon>
    </lineage>
</organism>
<comment type="caution">
    <text evidence="2">The sequence shown here is derived from an EMBL/GenBank/DDBJ whole genome shotgun (WGS) entry which is preliminary data.</text>
</comment>
<dbReference type="EMBL" id="JADNYJ010000131">
    <property type="protein sequence ID" value="KAF8881518.1"/>
    <property type="molecule type" value="Genomic_DNA"/>
</dbReference>
<proteinExistence type="predicted"/>
<evidence type="ECO:0000256" key="1">
    <source>
        <dbReference type="SAM" id="MobiDB-lite"/>
    </source>
</evidence>
<keyword evidence="3" id="KW-1185">Reference proteome</keyword>
<gene>
    <name evidence="2" type="ORF">CPB84DRAFT_1751175</name>
</gene>
<feature type="region of interest" description="Disordered" evidence="1">
    <location>
        <begin position="95"/>
        <end position="115"/>
    </location>
</feature>
<name>A0A9P5THF8_GYMJU</name>
<dbReference type="AlphaFoldDB" id="A0A9P5THF8"/>
<dbReference type="Proteomes" id="UP000724874">
    <property type="component" value="Unassembled WGS sequence"/>
</dbReference>
<evidence type="ECO:0000313" key="3">
    <source>
        <dbReference type="Proteomes" id="UP000724874"/>
    </source>
</evidence>
<protein>
    <submittedName>
        <fullName evidence="2">Uncharacterized protein</fullName>
    </submittedName>
</protein>